<evidence type="ECO:0000313" key="2">
    <source>
        <dbReference type="EMBL" id="KHN79525.1"/>
    </source>
</evidence>
<feature type="compositionally biased region" description="Basic residues" evidence="1">
    <location>
        <begin position="45"/>
        <end position="57"/>
    </location>
</feature>
<dbReference type="AlphaFoldDB" id="A0A0B2VET5"/>
<sequence length="124" mass="13359">MSSEGGAESTGAGAFQSNPPYRACELELSDDGSSVVSDAEPEHAHGRRRSSIAKQRKGSGNASQLSPSLGAGGAYHPLGSPLPAYPVSIRQQLAIIKQVRFIYHCTNRIYLFFHPSTFIYLVVH</sequence>
<evidence type="ECO:0000256" key="1">
    <source>
        <dbReference type="SAM" id="MobiDB-lite"/>
    </source>
</evidence>
<gene>
    <name evidence="2" type="ORF">Tcan_13686</name>
</gene>
<comment type="caution">
    <text evidence="2">The sequence shown here is derived from an EMBL/GenBank/DDBJ whole genome shotgun (WGS) entry which is preliminary data.</text>
</comment>
<dbReference type="EMBL" id="JPKZ01001900">
    <property type="protein sequence ID" value="KHN79525.1"/>
    <property type="molecule type" value="Genomic_DNA"/>
</dbReference>
<name>A0A0B2VET5_TOXCA</name>
<keyword evidence="3" id="KW-1185">Reference proteome</keyword>
<evidence type="ECO:0000313" key="3">
    <source>
        <dbReference type="Proteomes" id="UP000031036"/>
    </source>
</evidence>
<protein>
    <submittedName>
        <fullName evidence="2">Uncharacterized protein</fullName>
    </submittedName>
</protein>
<reference evidence="2 3" key="1">
    <citation type="submission" date="2014-11" db="EMBL/GenBank/DDBJ databases">
        <title>Genetic blueprint of the zoonotic pathogen Toxocara canis.</title>
        <authorList>
            <person name="Zhu X.-Q."/>
            <person name="Korhonen P.K."/>
            <person name="Cai H."/>
            <person name="Young N.D."/>
            <person name="Nejsum P."/>
            <person name="von Samson-Himmelstjerna G."/>
            <person name="Boag P.R."/>
            <person name="Tan P."/>
            <person name="Li Q."/>
            <person name="Min J."/>
            <person name="Yang Y."/>
            <person name="Wang X."/>
            <person name="Fang X."/>
            <person name="Hall R.S."/>
            <person name="Hofmann A."/>
            <person name="Sternberg P.W."/>
            <person name="Jex A.R."/>
            <person name="Gasser R.B."/>
        </authorList>
    </citation>
    <scope>NUCLEOTIDE SEQUENCE [LARGE SCALE GENOMIC DNA]</scope>
    <source>
        <strain evidence="2">PN_DK_2014</strain>
    </source>
</reference>
<feature type="region of interest" description="Disordered" evidence="1">
    <location>
        <begin position="27"/>
        <end position="68"/>
    </location>
</feature>
<organism evidence="2 3">
    <name type="scientific">Toxocara canis</name>
    <name type="common">Canine roundworm</name>
    <dbReference type="NCBI Taxonomy" id="6265"/>
    <lineage>
        <taxon>Eukaryota</taxon>
        <taxon>Metazoa</taxon>
        <taxon>Ecdysozoa</taxon>
        <taxon>Nematoda</taxon>
        <taxon>Chromadorea</taxon>
        <taxon>Rhabditida</taxon>
        <taxon>Spirurina</taxon>
        <taxon>Ascaridomorpha</taxon>
        <taxon>Ascaridoidea</taxon>
        <taxon>Toxocaridae</taxon>
        <taxon>Toxocara</taxon>
    </lineage>
</organism>
<accession>A0A0B2VET5</accession>
<feature type="compositionally biased region" description="Polar residues" evidence="1">
    <location>
        <begin position="58"/>
        <end position="67"/>
    </location>
</feature>
<dbReference type="OMA" id="KELAVIW"/>
<dbReference type="OrthoDB" id="10402957at2759"/>
<dbReference type="Proteomes" id="UP000031036">
    <property type="component" value="Unassembled WGS sequence"/>
</dbReference>
<proteinExistence type="predicted"/>